<dbReference type="EMBL" id="CACSIO010000060">
    <property type="protein sequence ID" value="CAA0124210.1"/>
    <property type="molecule type" value="Genomic_DNA"/>
</dbReference>
<evidence type="ECO:0000256" key="1">
    <source>
        <dbReference type="ARBA" id="ARBA00006139"/>
    </source>
</evidence>
<dbReference type="PRINTS" id="PR00781">
    <property type="entry name" value="LIPOSIGPTASE"/>
</dbReference>
<feature type="transmembrane region" description="Helical" evidence="9">
    <location>
        <begin position="67"/>
        <end position="88"/>
    </location>
</feature>
<dbReference type="Proteomes" id="UP000441399">
    <property type="component" value="Unassembled WGS sequence"/>
</dbReference>
<dbReference type="UniPathway" id="UPA00665"/>
<feature type="transmembrane region" description="Helical" evidence="9">
    <location>
        <begin position="133"/>
        <end position="157"/>
    </location>
</feature>
<dbReference type="EC" id="3.4.23.36" evidence="9"/>
<feature type="active site" evidence="9">
    <location>
        <position position="141"/>
    </location>
</feature>
<dbReference type="AlphaFoldDB" id="A0A5S9QZ39"/>
<dbReference type="NCBIfam" id="TIGR00077">
    <property type="entry name" value="lspA"/>
    <property type="match status" value="1"/>
</dbReference>
<dbReference type="PROSITE" id="PS00855">
    <property type="entry name" value="SPASE_II"/>
    <property type="match status" value="1"/>
</dbReference>
<comment type="catalytic activity">
    <reaction evidence="9 10">
        <text>Release of signal peptides from bacterial membrane prolipoproteins. Hydrolyzes -Xaa-Yaa-Zaa-|-(S,diacylglyceryl)Cys-, in which Xaa is hydrophobic (preferably Leu), and Yaa (Ala or Ser) and Zaa (Gly or Ala) have small, neutral side chains.</text>
        <dbReference type="EC" id="3.4.23.36"/>
    </reaction>
</comment>
<comment type="similarity">
    <text evidence="1 9 11">Belongs to the peptidase A8 family.</text>
</comment>
<dbReference type="GO" id="GO:0005886">
    <property type="term" value="C:plasma membrane"/>
    <property type="evidence" value="ECO:0007669"/>
    <property type="project" value="UniProtKB-SubCell"/>
</dbReference>
<evidence type="ECO:0000256" key="11">
    <source>
        <dbReference type="RuleBase" id="RU004181"/>
    </source>
</evidence>
<evidence type="ECO:0000256" key="3">
    <source>
        <dbReference type="ARBA" id="ARBA00022670"/>
    </source>
</evidence>
<keyword evidence="6 9" id="KW-0378">Hydrolase</keyword>
<keyword evidence="2 9" id="KW-1003">Cell membrane</keyword>
<evidence type="ECO:0000256" key="6">
    <source>
        <dbReference type="ARBA" id="ARBA00022801"/>
    </source>
</evidence>
<keyword evidence="12" id="KW-0449">Lipoprotein</keyword>
<name>A0A5S9QZ39_9GAMM</name>
<evidence type="ECO:0000256" key="4">
    <source>
        <dbReference type="ARBA" id="ARBA00022692"/>
    </source>
</evidence>
<gene>
    <name evidence="9 12" type="primary">lspA</name>
    <name evidence="12" type="ORF">OPDIPICF_03022</name>
</gene>
<sequence length="172" mass="19323">MNAIKRPALVFLFIGIAIIIGLDQWTKAIATDLLTYARPVEVLPILNWTLLHNRGAAFSFLSDQGGWQLWFFTGISLIVSVVFTVWMARAPVKEWLIRYSLMFIIGGAIGNLIDRVRLNYVVDFIHFHWQQYYFPAFNIADMAITLGAGLMILEVFLNPGGSEKADDTSPAA</sequence>
<comment type="function">
    <text evidence="9 10">This protein specifically catalyzes the removal of signal peptides from prolipoproteins.</text>
</comment>
<reference evidence="12 13" key="1">
    <citation type="submission" date="2019-11" db="EMBL/GenBank/DDBJ databases">
        <authorList>
            <person name="Holert J."/>
        </authorList>
    </citation>
    <scope>NUCLEOTIDE SEQUENCE [LARGE SCALE GENOMIC DNA]</scope>
    <source>
        <strain evidence="12">SB11_3</strain>
    </source>
</reference>
<dbReference type="HAMAP" id="MF_00161">
    <property type="entry name" value="LspA"/>
    <property type="match status" value="1"/>
</dbReference>
<keyword evidence="5 9" id="KW-0064">Aspartyl protease</keyword>
<feature type="active site" evidence="9">
    <location>
        <position position="123"/>
    </location>
</feature>
<keyword evidence="3 9" id="KW-0645">Protease</keyword>
<evidence type="ECO:0000256" key="5">
    <source>
        <dbReference type="ARBA" id="ARBA00022750"/>
    </source>
</evidence>
<dbReference type="OrthoDB" id="9810259at2"/>
<feature type="transmembrane region" description="Helical" evidence="9">
    <location>
        <begin position="95"/>
        <end position="113"/>
    </location>
</feature>
<evidence type="ECO:0000256" key="2">
    <source>
        <dbReference type="ARBA" id="ARBA00022475"/>
    </source>
</evidence>
<evidence type="ECO:0000256" key="7">
    <source>
        <dbReference type="ARBA" id="ARBA00022989"/>
    </source>
</evidence>
<dbReference type="PANTHER" id="PTHR33695">
    <property type="entry name" value="LIPOPROTEIN SIGNAL PEPTIDASE"/>
    <property type="match status" value="1"/>
</dbReference>
<accession>A0A5S9QZ39</accession>
<evidence type="ECO:0000256" key="10">
    <source>
        <dbReference type="RuleBase" id="RU000594"/>
    </source>
</evidence>
<evidence type="ECO:0000256" key="8">
    <source>
        <dbReference type="ARBA" id="ARBA00023136"/>
    </source>
</evidence>
<protein>
    <recommendedName>
        <fullName evidence="9">Lipoprotein signal peptidase</fullName>
        <ecNumber evidence="9">3.4.23.36</ecNumber>
    </recommendedName>
    <alternativeName>
        <fullName evidence="9">Prolipoprotein signal peptidase</fullName>
    </alternativeName>
    <alternativeName>
        <fullName evidence="9">Signal peptidase II</fullName>
        <shortName evidence="9">SPase II</shortName>
    </alternativeName>
</protein>
<dbReference type="GO" id="GO:0004190">
    <property type="term" value="F:aspartic-type endopeptidase activity"/>
    <property type="evidence" value="ECO:0007669"/>
    <property type="project" value="UniProtKB-UniRule"/>
</dbReference>
<dbReference type="PANTHER" id="PTHR33695:SF1">
    <property type="entry name" value="LIPOPROTEIN SIGNAL PEPTIDASE"/>
    <property type="match status" value="1"/>
</dbReference>
<organism evidence="12 13">
    <name type="scientific">BD1-7 clade bacterium</name>
    <dbReference type="NCBI Taxonomy" id="2029982"/>
    <lineage>
        <taxon>Bacteria</taxon>
        <taxon>Pseudomonadati</taxon>
        <taxon>Pseudomonadota</taxon>
        <taxon>Gammaproteobacteria</taxon>
        <taxon>Cellvibrionales</taxon>
        <taxon>Spongiibacteraceae</taxon>
        <taxon>BD1-7 clade</taxon>
    </lineage>
</organism>
<dbReference type="Pfam" id="PF01252">
    <property type="entry name" value="Peptidase_A8"/>
    <property type="match status" value="1"/>
</dbReference>
<keyword evidence="8 9" id="KW-0472">Membrane</keyword>
<dbReference type="InterPro" id="IPR001872">
    <property type="entry name" value="Peptidase_A8"/>
</dbReference>
<evidence type="ECO:0000256" key="9">
    <source>
        <dbReference type="HAMAP-Rule" id="MF_00161"/>
    </source>
</evidence>
<comment type="caution">
    <text evidence="9">Lacks conserved residue(s) required for the propagation of feature annotation.</text>
</comment>
<evidence type="ECO:0000313" key="13">
    <source>
        <dbReference type="Proteomes" id="UP000441399"/>
    </source>
</evidence>
<evidence type="ECO:0000313" key="12">
    <source>
        <dbReference type="EMBL" id="CAA0124210.1"/>
    </source>
</evidence>
<keyword evidence="4 9" id="KW-0812">Transmembrane</keyword>
<comment type="pathway">
    <text evidence="9">Protein modification; lipoprotein biosynthesis (signal peptide cleavage).</text>
</comment>
<keyword evidence="7 9" id="KW-1133">Transmembrane helix</keyword>
<dbReference type="GO" id="GO:0006508">
    <property type="term" value="P:proteolysis"/>
    <property type="evidence" value="ECO:0007669"/>
    <property type="project" value="UniProtKB-KW"/>
</dbReference>
<comment type="subcellular location">
    <subcellularLocation>
        <location evidence="9">Cell membrane</location>
        <topology evidence="9">Multi-pass membrane protein</topology>
    </subcellularLocation>
</comment>
<proteinExistence type="inferred from homology"/>
<keyword evidence="13" id="KW-1185">Reference proteome</keyword>